<accession>A0ABU4WTQ5</accession>
<dbReference type="InterPro" id="IPR031807">
    <property type="entry name" value="HicB-like"/>
</dbReference>
<evidence type="ECO:0000313" key="3">
    <source>
        <dbReference type="Proteomes" id="UP001272097"/>
    </source>
</evidence>
<dbReference type="PANTHER" id="PTHR34504">
    <property type="entry name" value="ANTITOXIN HICB"/>
    <property type="match status" value="1"/>
</dbReference>
<keyword evidence="3" id="KW-1185">Reference proteome</keyword>
<dbReference type="InterPro" id="IPR035069">
    <property type="entry name" value="TTHA1013/TTHA0281-like"/>
</dbReference>
<comment type="caution">
    <text evidence="2">The sequence shown here is derived from an EMBL/GenBank/DDBJ whole genome shotgun (WGS) entry which is preliminary data.</text>
</comment>
<dbReference type="EMBL" id="JAVIIS010000008">
    <property type="protein sequence ID" value="MDX8439440.1"/>
    <property type="molecule type" value="Genomic_DNA"/>
</dbReference>
<dbReference type="Gene3D" id="3.30.160.250">
    <property type="match status" value="1"/>
</dbReference>
<name>A0ABU4WTQ5_9HYPH</name>
<gene>
    <name evidence="2" type="ORF">RFM51_07535</name>
</gene>
<sequence length="74" mass="7843">MTDKLEYPVVIAPLSIEDGGGFSAYVPDLPGCMSDGETPEEAIANVQDAIAAWIEAAHELGRSVPRPSRKLAFA</sequence>
<organism evidence="2 3">
    <name type="scientific">Mesorhizobium australafricanum</name>
    <dbReference type="NCBI Taxonomy" id="3072311"/>
    <lineage>
        <taxon>Bacteria</taxon>
        <taxon>Pseudomonadati</taxon>
        <taxon>Pseudomonadota</taxon>
        <taxon>Alphaproteobacteria</taxon>
        <taxon>Hyphomicrobiales</taxon>
        <taxon>Phyllobacteriaceae</taxon>
        <taxon>Mesorhizobium</taxon>
    </lineage>
</organism>
<feature type="domain" description="HicB-like antitoxin of toxin-antitoxin system" evidence="1">
    <location>
        <begin position="7"/>
        <end position="68"/>
    </location>
</feature>
<proteinExistence type="predicted"/>
<dbReference type="SUPFAM" id="SSF143100">
    <property type="entry name" value="TTHA1013/TTHA0281-like"/>
    <property type="match status" value="1"/>
</dbReference>
<dbReference type="InterPro" id="IPR051404">
    <property type="entry name" value="TA_system_antitoxin"/>
</dbReference>
<protein>
    <submittedName>
        <fullName evidence="2">Type II toxin-antitoxin system HicB family antitoxin</fullName>
    </submittedName>
</protein>
<dbReference type="Proteomes" id="UP001272097">
    <property type="component" value="Unassembled WGS sequence"/>
</dbReference>
<reference evidence="2 3" key="1">
    <citation type="submission" date="2023-08" db="EMBL/GenBank/DDBJ databases">
        <title>Implementing the SeqCode for naming new Mesorhizobium species isolated from Vachellia karroo root nodules.</title>
        <authorList>
            <person name="Van Lill M."/>
        </authorList>
    </citation>
    <scope>NUCLEOTIDE SEQUENCE [LARGE SCALE GENOMIC DNA]</scope>
    <source>
        <strain evidence="2 3">VK3E</strain>
    </source>
</reference>
<evidence type="ECO:0000259" key="1">
    <source>
        <dbReference type="Pfam" id="PF15919"/>
    </source>
</evidence>
<dbReference type="Pfam" id="PF15919">
    <property type="entry name" value="HicB_lk_antitox"/>
    <property type="match status" value="1"/>
</dbReference>
<dbReference type="PANTHER" id="PTHR34504:SF2">
    <property type="entry name" value="UPF0150 PROTEIN SSL0259"/>
    <property type="match status" value="1"/>
</dbReference>
<dbReference type="RefSeq" id="WP_095819825.1">
    <property type="nucleotide sequence ID" value="NZ_JAVIIS010000008.1"/>
</dbReference>
<evidence type="ECO:0000313" key="2">
    <source>
        <dbReference type="EMBL" id="MDX8439440.1"/>
    </source>
</evidence>